<dbReference type="Proteomes" id="UP001596242">
    <property type="component" value="Unassembled WGS sequence"/>
</dbReference>
<protein>
    <submittedName>
        <fullName evidence="1">Uncharacterized protein</fullName>
    </submittedName>
</protein>
<gene>
    <name evidence="1" type="ORF">ACFP50_03270</name>
</gene>
<accession>A0ABW1LUD2</accession>
<dbReference type="RefSeq" id="WP_386393066.1">
    <property type="nucleotide sequence ID" value="NZ_JBHSPT010000008.1"/>
</dbReference>
<organism evidence="1 2">
    <name type="scientific">Streptomyces pratens</name>
    <dbReference type="NCBI Taxonomy" id="887456"/>
    <lineage>
        <taxon>Bacteria</taxon>
        <taxon>Bacillati</taxon>
        <taxon>Actinomycetota</taxon>
        <taxon>Actinomycetes</taxon>
        <taxon>Kitasatosporales</taxon>
        <taxon>Streptomycetaceae</taxon>
        <taxon>Streptomyces</taxon>
    </lineage>
</organism>
<sequence length="180" mass="20060">MWWPAKVIDAELPSFMVPIKPRWSTDLFNVPAMLIARSDVLGISREHVYYRSSSRRGESVPARLLWYVSEGTSPGEGQMVVGSSRLDEVLIDTPDTLFSKFEHLGVYGRAEVEEAADASGQAMALRFSDTEIFPKPVTLRLLTSLAKERGLPWSPGSLISLSKISSELFQAVYQEGHRTT</sequence>
<reference evidence="2" key="1">
    <citation type="journal article" date="2019" name="Int. J. Syst. Evol. Microbiol.">
        <title>The Global Catalogue of Microorganisms (GCM) 10K type strain sequencing project: providing services to taxonomists for standard genome sequencing and annotation.</title>
        <authorList>
            <consortium name="The Broad Institute Genomics Platform"/>
            <consortium name="The Broad Institute Genome Sequencing Center for Infectious Disease"/>
            <person name="Wu L."/>
            <person name="Ma J."/>
        </authorList>
    </citation>
    <scope>NUCLEOTIDE SEQUENCE [LARGE SCALE GENOMIC DNA]</scope>
    <source>
        <strain evidence="2">JCM 12763</strain>
    </source>
</reference>
<evidence type="ECO:0000313" key="2">
    <source>
        <dbReference type="Proteomes" id="UP001596242"/>
    </source>
</evidence>
<keyword evidence="2" id="KW-1185">Reference proteome</keyword>
<name>A0ABW1LUD2_9ACTN</name>
<comment type="caution">
    <text evidence="1">The sequence shown here is derived from an EMBL/GenBank/DDBJ whole genome shotgun (WGS) entry which is preliminary data.</text>
</comment>
<proteinExistence type="predicted"/>
<evidence type="ECO:0000313" key="1">
    <source>
        <dbReference type="EMBL" id="MFC6054518.1"/>
    </source>
</evidence>
<dbReference type="EMBL" id="JBHSPT010000008">
    <property type="protein sequence ID" value="MFC6054518.1"/>
    <property type="molecule type" value="Genomic_DNA"/>
</dbReference>